<gene>
    <name evidence="1" type="ORF">BOX15_Mlig016461g3</name>
</gene>
<dbReference type="AlphaFoldDB" id="A0A267DBG6"/>
<name>A0A267DBG6_9PLAT</name>
<sequence>MSELSDFPVRLRNPQLPRVSGESGYAEIGSRPVSQDLVTFFKRQKTRRCLRDYFIEVQQVTDVQQLVEHRKSIIDRAGSRRQRFSHNELLKVLDNAKLWNRGESAYSSGWEEALEEKPAKKRWRNSLKAANTDRQLVKFLERRKVKSRQELLEREAELLSCVETKPRRFALAELKSLFWEFRQMPIPPARSSAGANPATVNTAESAAQPELRLCRPEHQPNGRWNSMASLRTEQTVEACGPRSRLGREAGGSEADLLDCGGVNQNGGLLNIVGDDNRLNVTMGGRQQWAGAAQDSWRRR</sequence>
<keyword evidence="2" id="KW-1185">Reference proteome</keyword>
<accession>A0A267DBG6</accession>
<comment type="caution">
    <text evidence="1">The sequence shown here is derived from an EMBL/GenBank/DDBJ whole genome shotgun (WGS) entry which is preliminary data.</text>
</comment>
<protein>
    <submittedName>
        <fullName evidence="1">Uncharacterized protein</fullName>
    </submittedName>
</protein>
<dbReference type="Proteomes" id="UP000215902">
    <property type="component" value="Unassembled WGS sequence"/>
</dbReference>
<proteinExistence type="predicted"/>
<reference evidence="1 2" key="1">
    <citation type="submission" date="2017-06" db="EMBL/GenBank/DDBJ databases">
        <title>A platform for efficient transgenesis in Macrostomum lignano, a flatworm model organism for stem cell research.</title>
        <authorList>
            <person name="Berezikov E."/>
        </authorList>
    </citation>
    <scope>NUCLEOTIDE SEQUENCE [LARGE SCALE GENOMIC DNA]</scope>
    <source>
        <strain evidence="1">DV1</strain>
        <tissue evidence="1">Whole organism</tissue>
    </source>
</reference>
<organism evidence="1 2">
    <name type="scientific">Macrostomum lignano</name>
    <dbReference type="NCBI Taxonomy" id="282301"/>
    <lineage>
        <taxon>Eukaryota</taxon>
        <taxon>Metazoa</taxon>
        <taxon>Spiralia</taxon>
        <taxon>Lophotrochozoa</taxon>
        <taxon>Platyhelminthes</taxon>
        <taxon>Rhabditophora</taxon>
        <taxon>Macrostomorpha</taxon>
        <taxon>Macrostomida</taxon>
        <taxon>Macrostomidae</taxon>
        <taxon>Macrostomum</taxon>
    </lineage>
</organism>
<evidence type="ECO:0000313" key="1">
    <source>
        <dbReference type="EMBL" id="PAA46496.1"/>
    </source>
</evidence>
<dbReference type="EMBL" id="NIVC01004833">
    <property type="protein sequence ID" value="PAA46496.1"/>
    <property type="molecule type" value="Genomic_DNA"/>
</dbReference>
<evidence type="ECO:0000313" key="2">
    <source>
        <dbReference type="Proteomes" id="UP000215902"/>
    </source>
</evidence>